<dbReference type="InterPro" id="IPR045340">
    <property type="entry name" value="DUF6533"/>
</dbReference>
<evidence type="ECO:0000313" key="2">
    <source>
        <dbReference type="EMBL" id="TDL27700.1"/>
    </source>
</evidence>
<evidence type="ECO:0000259" key="1">
    <source>
        <dbReference type="Pfam" id="PF20151"/>
    </source>
</evidence>
<dbReference type="AlphaFoldDB" id="A0A4Y7QLB4"/>
<evidence type="ECO:0000313" key="3">
    <source>
        <dbReference type="Proteomes" id="UP000294933"/>
    </source>
</evidence>
<dbReference type="EMBL" id="ML170158">
    <property type="protein sequence ID" value="TDL27700.1"/>
    <property type="molecule type" value="Genomic_DNA"/>
</dbReference>
<feature type="domain" description="DUF6533" evidence="1">
    <location>
        <begin position="28"/>
        <end position="72"/>
    </location>
</feature>
<proteinExistence type="predicted"/>
<dbReference type="Proteomes" id="UP000294933">
    <property type="component" value="Unassembled WGS sequence"/>
</dbReference>
<dbReference type="OrthoDB" id="2745134at2759"/>
<organism evidence="2 3">
    <name type="scientific">Rickenella mellea</name>
    <dbReference type="NCBI Taxonomy" id="50990"/>
    <lineage>
        <taxon>Eukaryota</taxon>
        <taxon>Fungi</taxon>
        <taxon>Dikarya</taxon>
        <taxon>Basidiomycota</taxon>
        <taxon>Agaricomycotina</taxon>
        <taxon>Agaricomycetes</taxon>
        <taxon>Hymenochaetales</taxon>
        <taxon>Rickenellaceae</taxon>
        <taxon>Rickenella</taxon>
    </lineage>
</organism>
<sequence length="180" mass="20149">MSDSGPTDLQAQLELLTAEYYSYSIIRYAYSVAAAILAYDYILTIDLEISQVWSQRLTGATLLYFMNRYIYPLNICLSMIEAFYPLNNNPFAVYEFSAIIPNTFGNVMINHMLLNLRHVSNTHTGGGLSEKTIPELAFAQNSIIGNLGAPLINDPDEFIEERTDIIEFAASSDLDIARDA</sequence>
<protein>
    <recommendedName>
        <fullName evidence="1">DUF6533 domain-containing protein</fullName>
    </recommendedName>
</protein>
<dbReference type="VEuPathDB" id="FungiDB:BD410DRAFT_835014"/>
<keyword evidence="3" id="KW-1185">Reference proteome</keyword>
<gene>
    <name evidence="2" type="ORF">BD410DRAFT_835014</name>
</gene>
<reference evidence="2 3" key="1">
    <citation type="submission" date="2018-06" db="EMBL/GenBank/DDBJ databases">
        <title>A transcriptomic atlas of mushroom development highlights an independent origin of complex multicellularity.</title>
        <authorList>
            <consortium name="DOE Joint Genome Institute"/>
            <person name="Krizsan K."/>
            <person name="Almasi E."/>
            <person name="Merenyi Z."/>
            <person name="Sahu N."/>
            <person name="Viragh M."/>
            <person name="Koszo T."/>
            <person name="Mondo S."/>
            <person name="Kiss B."/>
            <person name="Balint B."/>
            <person name="Kues U."/>
            <person name="Barry K."/>
            <person name="Hegedus J.C."/>
            <person name="Henrissat B."/>
            <person name="Johnson J."/>
            <person name="Lipzen A."/>
            <person name="Ohm R."/>
            <person name="Nagy I."/>
            <person name="Pangilinan J."/>
            <person name="Yan J."/>
            <person name="Xiong Y."/>
            <person name="Grigoriev I.V."/>
            <person name="Hibbett D.S."/>
            <person name="Nagy L.G."/>
        </authorList>
    </citation>
    <scope>NUCLEOTIDE SEQUENCE [LARGE SCALE GENOMIC DNA]</scope>
    <source>
        <strain evidence="2 3">SZMC22713</strain>
    </source>
</reference>
<dbReference type="Pfam" id="PF20151">
    <property type="entry name" value="DUF6533"/>
    <property type="match status" value="1"/>
</dbReference>
<accession>A0A4Y7QLB4</accession>
<name>A0A4Y7QLB4_9AGAM</name>